<protein>
    <submittedName>
        <fullName evidence="1">Uncharacterized protein</fullName>
    </submittedName>
</protein>
<evidence type="ECO:0000313" key="2">
    <source>
        <dbReference type="Proteomes" id="UP000324222"/>
    </source>
</evidence>
<accession>A0A5B7F6J3</accession>
<sequence length="47" mass="5356">MKTCHGTEGVNKDFTSLTGCSESCVEVVWKVFSLFCTGTHFYHEFYV</sequence>
<gene>
    <name evidence="1" type="ORF">E2C01_036371</name>
</gene>
<name>A0A5B7F6J3_PORTR</name>
<evidence type="ECO:0000313" key="1">
    <source>
        <dbReference type="EMBL" id="MPC42741.1"/>
    </source>
</evidence>
<proteinExistence type="predicted"/>
<dbReference type="AlphaFoldDB" id="A0A5B7F6J3"/>
<organism evidence="1 2">
    <name type="scientific">Portunus trituberculatus</name>
    <name type="common">Swimming crab</name>
    <name type="synonym">Neptunus trituberculatus</name>
    <dbReference type="NCBI Taxonomy" id="210409"/>
    <lineage>
        <taxon>Eukaryota</taxon>
        <taxon>Metazoa</taxon>
        <taxon>Ecdysozoa</taxon>
        <taxon>Arthropoda</taxon>
        <taxon>Crustacea</taxon>
        <taxon>Multicrustacea</taxon>
        <taxon>Malacostraca</taxon>
        <taxon>Eumalacostraca</taxon>
        <taxon>Eucarida</taxon>
        <taxon>Decapoda</taxon>
        <taxon>Pleocyemata</taxon>
        <taxon>Brachyura</taxon>
        <taxon>Eubrachyura</taxon>
        <taxon>Portunoidea</taxon>
        <taxon>Portunidae</taxon>
        <taxon>Portuninae</taxon>
        <taxon>Portunus</taxon>
    </lineage>
</organism>
<dbReference type="EMBL" id="VSRR010005554">
    <property type="protein sequence ID" value="MPC42741.1"/>
    <property type="molecule type" value="Genomic_DNA"/>
</dbReference>
<comment type="caution">
    <text evidence="1">The sequence shown here is derived from an EMBL/GenBank/DDBJ whole genome shotgun (WGS) entry which is preliminary data.</text>
</comment>
<dbReference type="Proteomes" id="UP000324222">
    <property type="component" value="Unassembled WGS sequence"/>
</dbReference>
<reference evidence="1 2" key="1">
    <citation type="submission" date="2019-05" db="EMBL/GenBank/DDBJ databases">
        <title>Another draft genome of Portunus trituberculatus and its Hox gene families provides insights of decapod evolution.</title>
        <authorList>
            <person name="Jeong J.-H."/>
            <person name="Song I."/>
            <person name="Kim S."/>
            <person name="Choi T."/>
            <person name="Kim D."/>
            <person name="Ryu S."/>
            <person name="Kim W."/>
        </authorList>
    </citation>
    <scope>NUCLEOTIDE SEQUENCE [LARGE SCALE GENOMIC DNA]</scope>
    <source>
        <tissue evidence="1">Muscle</tissue>
    </source>
</reference>
<keyword evidence="2" id="KW-1185">Reference proteome</keyword>